<dbReference type="KEGG" id="spsw:Sps_01227"/>
<evidence type="ECO:0000313" key="2">
    <source>
        <dbReference type="Proteomes" id="UP000189545"/>
    </source>
</evidence>
<name>A0A1S6HLJ1_9GAMM</name>
<reference evidence="1 2" key="1">
    <citation type="submission" date="2016-03" db="EMBL/GenBank/DDBJ databases">
        <title>Complete genome sequence of Shewanella psychrophila WP2, a deep sea bacterium isolated from west Pacific sediment.</title>
        <authorList>
            <person name="Xu G."/>
            <person name="Jian H."/>
        </authorList>
    </citation>
    <scope>NUCLEOTIDE SEQUENCE [LARGE SCALE GENOMIC DNA]</scope>
    <source>
        <strain evidence="1 2">WP2</strain>
    </source>
</reference>
<dbReference type="OrthoDB" id="6314958at2"/>
<sequence length="157" mass="16860">MLIVSVEVILNKGKGVILMLMLLTFVGQAYASVIMPYSMSMSMSQNGMTHSSTIQGQMLHSNMSEDVILTSTSSKATMGLDSAQSSLSQTMISDGHEHQDCCKSVCNCAMGSCSSVALTMALPVFDTTTHPLLKMSVFTVSTLNQFPSSLYRPPIFA</sequence>
<organism evidence="1 2">
    <name type="scientific">Shewanella psychrophila</name>
    <dbReference type="NCBI Taxonomy" id="225848"/>
    <lineage>
        <taxon>Bacteria</taxon>
        <taxon>Pseudomonadati</taxon>
        <taxon>Pseudomonadota</taxon>
        <taxon>Gammaproteobacteria</taxon>
        <taxon>Alteromonadales</taxon>
        <taxon>Shewanellaceae</taxon>
        <taxon>Shewanella</taxon>
    </lineage>
</organism>
<proteinExistence type="predicted"/>
<dbReference type="Proteomes" id="UP000189545">
    <property type="component" value="Chromosome"/>
</dbReference>
<gene>
    <name evidence="1" type="ORF">Sps_01227</name>
</gene>
<dbReference type="RefSeq" id="WP_077751719.1">
    <property type="nucleotide sequence ID" value="NZ_CP014782.1"/>
</dbReference>
<dbReference type="EMBL" id="CP014782">
    <property type="protein sequence ID" value="AQS36396.1"/>
    <property type="molecule type" value="Genomic_DNA"/>
</dbReference>
<dbReference type="STRING" id="225848.Sps_01227"/>
<protein>
    <submittedName>
        <fullName evidence="1">Uncharacterized protein</fullName>
    </submittedName>
</protein>
<keyword evidence="2" id="KW-1185">Reference proteome</keyword>
<dbReference type="AlphaFoldDB" id="A0A1S6HLJ1"/>
<evidence type="ECO:0000313" key="1">
    <source>
        <dbReference type="EMBL" id="AQS36396.1"/>
    </source>
</evidence>
<accession>A0A1S6HLJ1</accession>